<dbReference type="Proteomes" id="UP000698963">
    <property type="component" value="Unassembled WGS sequence"/>
</dbReference>
<keyword evidence="1" id="KW-0732">Signal</keyword>
<evidence type="ECO:0000313" key="4">
    <source>
        <dbReference type="Proteomes" id="UP000698963"/>
    </source>
</evidence>
<feature type="signal peptide" evidence="1">
    <location>
        <begin position="1"/>
        <end position="24"/>
    </location>
</feature>
<evidence type="ECO:0000259" key="2">
    <source>
        <dbReference type="Pfam" id="PF00881"/>
    </source>
</evidence>
<dbReference type="RefSeq" id="WP_304122668.1">
    <property type="nucleotide sequence ID" value="NZ_DYZA01000167.1"/>
</dbReference>
<sequence length="199" mass="21790">MSVKKMLFSVLCCAALAVPASAFAEVLVELPAPQKAGGLSLLESLAGRHVERAFDSRSLPMQEVSNILWAACGVSREDGRLTVPTAMNYQRIGVYAVLPDGVYRYDARQNILEQVLQGDAYLKMYANGAPMVLLHVALESDRYSAMHIGSMYENVALYCASMGLANVMKAQETDRLEGKLPLPEGWKVYMIQPVGYPAK</sequence>
<dbReference type="Pfam" id="PF00881">
    <property type="entry name" value="Nitroreductase"/>
    <property type="match status" value="1"/>
</dbReference>
<dbReference type="InterPro" id="IPR000415">
    <property type="entry name" value="Nitroreductase-like"/>
</dbReference>
<dbReference type="InterPro" id="IPR052544">
    <property type="entry name" value="Bacteriocin_Proc_Enz"/>
</dbReference>
<organism evidence="3 4">
    <name type="scientific">Mailhella massiliensis</name>
    <dbReference type="NCBI Taxonomy" id="1903261"/>
    <lineage>
        <taxon>Bacteria</taxon>
        <taxon>Pseudomonadati</taxon>
        <taxon>Thermodesulfobacteriota</taxon>
        <taxon>Desulfovibrionia</taxon>
        <taxon>Desulfovibrionales</taxon>
        <taxon>Desulfovibrionaceae</taxon>
        <taxon>Mailhella</taxon>
    </lineage>
</organism>
<comment type="caution">
    <text evidence="3">The sequence shown here is derived from an EMBL/GenBank/DDBJ whole genome shotgun (WGS) entry which is preliminary data.</text>
</comment>
<accession>A0A921AX99</accession>
<dbReference type="InterPro" id="IPR029479">
    <property type="entry name" value="Nitroreductase"/>
</dbReference>
<gene>
    <name evidence="3" type="ORF">K8W16_08255</name>
</gene>
<evidence type="ECO:0000313" key="3">
    <source>
        <dbReference type="EMBL" id="HJD97621.1"/>
    </source>
</evidence>
<dbReference type="GO" id="GO:0016491">
    <property type="term" value="F:oxidoreductase activity"/>
    <property type="evidence" value="ECO:0007669"/>
    <property type="project" value="InterPro"/>
</dbReference>
<protein>
    <submittedName>
        <fullName evidence="3">Nitroreductase family protein</fullName>
    </submittedName>
</protein>
<proteinExistence type="predicted"/>
<dbReference type="PANTHER" id="PTHR43745">
    <property type="entry name" value="NITROREDUCTASE MJ1384-RELATED"/>
    <property type="match status" value="1"/>
</dbReference>
<dbReference type="EMBL" id="DYZA01000167">
    <property type="protein sequence ID" value="HJD97621.1"/>
    <property type="molecule type" value="Genomic_DNA"/>
</dbReference>
<dbReference type="AlphaFoldDB" id="A0A921AX99"/>
<name>A0A921AX99_9BACT</name>
<evidence type="ECO:0000256" key="1">
    <source>
        <dbReference type="SAM" id="SignalP"/>
    </source>
</evidence>
<feature type="chain" id="PRO_5037295608" evidence="1">
    <location>
        <begin position="25"/>
        <end position="199"/>
    </location>
</feature>
<dbReference type="PANTHER" id="PTHR43745:SF2">
    <property type="entry name" value="NITROREDUCTASE MJ1384-RELATED"/>
    <property type="match status" value="1"/>
</dbReference>
<dbReference type="Gene3D" id="3.40.109.10">
    <property type="entry name" value="NADH Oxidase"/>
    <property type="match status" value="1"/>
</dbReference>
<feature type="domain" description="Nitroreductase" evidence="2">
    <location>
        <begin position="46"/>
        <end position="196"/>
    </location>
</feature>
<reference evidence="3" key="1">
    <citation type="journal article" date="2021" name="PeerJ">
        <title>Extensive microbial diversity within the chicken gut microbiome revealed by metagenomics and culture.</title>
        <authorList>
            <person name="Gilroy R."/>
            <person name="Ravi A."/>
            <person name="Getino M."/>
            <person name="Pursley I."/>
            <person name="Horton D.L."/>
            <person name="Alikhan N.F."/>
            <person name="Baker D."/>
            <person name="Gharbi K."/>
            <person name="Hall N."/>
            <person name="Watson M."/>
            <person name="Adriaenssens E.M."/>
            <person name="Foster-Nyarko E."/>
            <person name="Jarju S."/>
            <person name="Secka A."/>
            <person name="Antonio M."/>
            <person name="Oren A."/>
            <person name="Chaudhuri R.R."/>
            <person name="La Ragione R."/>
            <person name="Hildebrand F."/>
            <person name="Pallen M.J."/>
        </authorList>
    </citation>
    <scope>NUCLEOTIDE SEQUENCE</scope>
    <source>
        <strain evidence="3">ChiGjej2B2-19336</strain>
    </source>
</reference>
<reference evidence="3" key="2">
    <citation type="submission" date="2021-09" db="EMBL/GenBank/DDBJ databases">
        <authorList>
            <person name="Gilroy R."/>
        </authorList>
    </citation>
    <scope>NUCLEOTIDE SEQUENCE</scope>
    <source>
        <strain evidence="3">ChiGjej2B2-19336</strain>
    </source>
</reference>
<dbReference type="SUPFAM" id="SSF55469">
    <property type="entry name" value="FMN-dependent nitroreductase-like"/>
    <property type="match status" value="1"/>
</dbReference>